<evidence type="ECO:0000256" key="3">
    <source>
        <dbReference type="ARBA" id="ARBA00022723"/>
    </source>
</evidence>
<dbReference type="EMBL" id="JBHLUX010000035">
    <property type="protein sequence ID" value="MFC0471524.1"/>
    <property type="molecule type" value="Genomic_DNA"/>
</dbReference>
<dbReference type="PANTHER" id="PTHR19136:SF81">
    <property type="entry name" value="MOLYBDENUM COFACTOR GUANYLYLTRANSFERASE"/>
    <property type="match status" value="1"/>
</dbReference>
<keyword evidence="10" id="KW-1185">Reference proteome</keyword>
<keyword evidence="5" id="KW-0460">Magnesium</keyword>
<dbReference type="PANTHER" id="PTHR19136">
    <property type="entry name" value="MOLYBDENUM COFACTOR GUANYLYLTRANSFERASE"/>
    <property type="match status" value="1"/>
</dbReference>
<evidence type="ECO:0000256" key="1">
    <source>
        <dbReference type="ARBA" id="ARBA00022490"/>
    </source>
</evidence>
<keyword evidence="3" id="KW-0479">Metal-binding</keyword>
<dbReference type="EC" id="2.7.7.77" evidence="9"/>
<evidence type="ECO:0000256" key="2">
    <source>
        <dbReference type="ARBA" id="ARBA00022679"/>
    </source>
</evidence>
<dbReference type="RefSeq" id="WP_335962092.1">
    <property type="nucleotide sequence ID" value="NZ_JAXBLX010000024.1"/>
</dbReference>
<comment type="caution">
    <text evidence="9">The sequence shown here is derived from an EMBL/GenBank/DDBJ whole genome shotgun (WGS) entry which is preliminary data.</text>
</comment>
<dbReference type="SUPFAM" id="SSF53448">
    <property type="entry name" value="Nucleotide-diphospho-sugar transferases"/>
    <property type="match status" value="1"/>
</dbReference>
<evidence type="ECO:0000256" key="7">
    <source>
        <dbReference type="ARBA" id="ARBA00023150"/>
    </source>
</evidence>
<evidence type="ECO:0000259" key="8">
    <source>
        <dbReference type="Pfam" id="PF12804"/>
    </source>
</evidence>
<evidence type="ECO:0000256" key="4">
    <source>
        <dbReference type="ARBA" id="ARBA00022741"/>
    </source>
</evidence>
<keyword evidence="7" id="KW-0501">Molybdenum cofactor biosynthesis</keyword>
<dbReference type="Proteomes" id="UP001589838">
    <property type="component" value="Unassembled WGS sequence"/>
</dbReference>
<dbReference type="Gene3D" id="3.90.550.10">
    <property type="entry name" value="Spore Coat Polysaccharide Biosynthesis Protein SpsA, Chain A"/>
    <property type="match status" value="1"/>
</dbReference>
<dbReference type="CDD" id="cd02503">
    <property type="entry name" value="MobA"/>
    <property type="match status" value="1"/>
</dbReference>
<feature type="domain" description="MobA-like NTP transferase" evidence="8">
    <location>
        <begin position="23"/>
        <end position="161"/>
    </location>
</feature>
<sequence>MQLTGVILDSEIQKVDDDQLTSLLKIGDQTVIERQVRQMKKICDEVILVTNNPYVYLPILGNSIRVITDYYKGSGTLSGMHAAFSLAKNESLWIVTSDMPYVCAEIISYMLDVKNKTDIQIIAPEWRGNLHLYHGIYDRSCLDVTKELVENDQLGLMNILEKVTFKAINVEKLKVGDSNPFYFRIENKEDYQKVLQVEKNHVC</sequence>
<protein>
    <submittedName>
        <fullName evidence="9">Molybdenum cofactor guanylyltransferase</fullName>
        <ecNumber evidence="9">2.7.7.77</ecNumber>
    </submittedName>
</protein>
<dbReference type="InterPro" id="IPR029044">
    <property type="entry name" value="Nucleotide-diphossugar_trans"/>
</dbReference>
<gene>
    <name evidence="9" type="ORF">ACFFHM_13735</name>
</gene>
<keyword evidence="9" id="KW-0548">Nucleotidyltransferase</keyword>
<keyword evidence="1" id="KW-0963">Cytoplasm</keyword>
<keyword evidence="6" id="KW-0342">GTP-binding</keyword>
<evidence type="ECO:0000256" key="6">
    <source>
        <dbReference type="ARBA" id="ARBA00023134"/>
    </source>
</evidence>
<dbReference type="Pfam" id="PF12804">
    <property type="entry name" value="NTP_transf_3"/>
    <property type="match status" value="1"/>
</dbReference>
<evidence type="ECO:0000256" key="5">
    <source>
        <dbReference type="ARBA" id="ARBA00022842"/>
    </source>
</evidence>
<accession>A0ABV6KE50</accession>
<dbReference type="GO" id="GO:0061603">
    <property type="term" value="F:molybdenum cofactor guanylyltransferase activity"/>
    <property type="evidence" value="ECO:0007669"/>
    <property type="project" value="UniProtKB-EC"/>
</dbReference>
<organism evidence="9 10">
    <name type="scientific">Halalkalibacter kiskunsagensis</name>
    <dbReference type="NCBI Taxonomy" id="1548599"/>
    <lineage>
        <taxon>Bacteria</taxon>
        <taxon>Bacillati</taxon>
        <taxon>Bacillota</taxon>
        <taxon>Bacilli</taxon>
        <taxon>Bacillales</taxon>
        <taxon>Bacillaceae</taxon>
        <taxon>Halalkalibacter</taxon>
    </lineage>
</organism>
<evidence type="ECO:0000313" key="9">
    <source>
        <dbReference type="EMBL" id="MFC0471524.1"/>
    </source>
</evidence>
<keyword evidence="2 9" id="KW-0808">Transferase</keyword>
<evidence type="ECO:0000313" key="10">
    <source>
        <dbReference type="Proteomes" id="UP001589838"/>
    </source>
</evidence>
<proteinExistence type="predicted"/>
<name>A0ABV6KE50_9BACI</name>
<reference evidence="9 10" key="1">
    <citation type="submission" date="2024-09" db="EMBL/GenBank/DDBJ databases">
        <authorList>
            <person name="Sun Q."/>
            <person name="Mori K."/>
        </authorList>
    </citation>
    <scope>NUCLEOTIDE SEQUENCE [LARGE SCALE GENOMIC DNA]</scope>
    <source>
        <strain evidence="9 10">NCAIM B.02610</strain>
    </source>
</reference>
<keyword evidence="4" id="KW-0547">Nucleotide-binding</keyword>
<dbReference type="InterPro" id="IPR025877">
    <property type="entry name" value="MobA-like_NTP_Trfase"/>
</dbReference>
<dbReference type="InterPro" id="IPR013482">
    <property type="entry name" value="Molybde_CF_guanTrfase"/>
</dbReference>